<proteinExistence type="inferred from homology"/>
<dbReference type="RefSeq" id="WP_390195233.1">
    <property type="nucleotide sequence ID" value="NZ_JBHMEP010000007.1"/>
</dbReference>
<dbReference type="SUPFAM" id="SSF51445">
    <property type="entry name" value="(Trans)glycosidases"/>
    <property type="match status" value="1"/>
</dbReference>
<keyword evidence="6" id="KW-0732">Signal</keyword>
<keyword evidence="2 5" id="KW-0378">Hydrolase</keyword>
<dbReference type="Gene3D" id="2.60.40.10">
    <property type="entry name" value="Immunoglobulins"/>
    <property type="match status" value="1"/>
</dbReference>
<evidence type="ECO:0000256" key="1">
    <source>
        <dbReference type="ARBA" id="ARBA00005336"/>
    </source>
</evidence>
<dbReference type="Pfam" id="PF01915">
    <property type="entry name" value="Glyco_hydro_3_C"/>
    <property type="match status" value="1"/>
</dbReference>
<evidence type="ECO:0000256" key="5">
    <source>
        <dbReference type="RuleBase" id="RU361161"/>
    </source>
</evidence>
<dbReference type="InterPro" id="IPR026891">
    <property type="entry name" value="Fn3-like"/>
</dbReference>
<feature type="signal peptide" evidence="6">
    <location>
        <begin position="1"/>
        <end position="23"/>
    </location>
</feature>
<comment type="similarity">
    <text evidence="1 5">Belongs to the glycosyl hydrolase 3 family.</text>
</comment>
<accession>A0ABV5HS78</accession>
<dbReference type="SUPFAM" id="SSF52279">
    <property type="entry name" value="Beta-D-glucan exohydrolase, C-terminal domain"/>
    <property type="match status" value="1"/>
</dbReference>
<dbReference type="PROSITE" id="PS51257">
    <property type="entry name" value="PROKAR_LIPOPROTEIN"/>
    <property type="match status" value="1"/>
</dbReference>
<dbReference type="Gene3D" id="3.40.50.1700">
    <property type="entry name" value="Glycoside hydrolase family 3 C-terminal domain"/>
    <property type="match status" value="1"/>
</dbReference>
<dbReference type="InterPro" id="IPR050288">
    <property type="entry name" value="Cellulose_deg_GH3"/>
</dbReference>
<gene>
    <name evidence="8" type="ORF">ACFFUV_17530</name>
</gene>
<evidence type="ECO:0000256" key="3">
    <source>
        <dbReference type="ARBA" id="ARBA00023277"/>
    </source>
</evidence>
<keyword evidence="9" id="KW-1185">Reference proteome</keyword>
<dbReference type="InterPro" id="IPR013783">
    <property type="entry name" value="Ig-like_fold"/>
</dbReference>
<keyword evidence="3" id="KW-0119">Carbohydrate metabolism</keyword>
<sequence>MKTKHFKFNPIMLALAISVTVIGCNDDDDSTNPDPQPPSNGETTNYRAQAEQMVAQLSVSEKLDIVTGPGMNNPEGAVNLLQDVPGVAGYINGVVNDDVNIPATKLSDGPAGLRIEPTRDGDENTYYATAWPIGSVLASSWNKELVEQVGEGQGNEALEYGVDVILAPGMNIQRNPLNGRNFEYYSEDPVLSGRMSAAMVEGMQSQGVGATIKHFVANASETDRYYVDDIVEPRALREIYLRGFQISADEAEPMAIMTSYNLVNGTYVNQREDALIDIVRNEWGFDGMVMSDWFAGNIMQINDAVPVDPDSALKQQIAGNNLIQPGNNKESLQQAYDAGELTDEVLDRNVVEILTQVQKMPTYRGYDYSNQPDLDAHATLARQAAAEGTILLKNNDAALPITSGSSLATFGVNQVNFYKGGTGSGDVNAAYTVNLIEGLEQTYQINSALTEYYENYFVENRVEVGNLLGTNYECEDAPVTDNPELQVLVSQAAQDNTAAIVTFGRQAGEGGDRSPEQGDYRLSTQELDMLTQVAEAFHAQDKKVIVVLNVNGIIDTSDWADLADAILLPYMGGQEAGNAVADVVSGAVNPSGKLAQTIPKAYSDVPSSETFSGLDTNDDGVIDETHMNEGIYVGYRYYTSFDVDVAYPFGYGLSYTTFDYGQPTIVENTLSSGSDGAISFTATITNSGTVAGKEAAQLYVSAPEVKLMKPTIELKDFAKTDELAPGASQSLSFNVPASVLASFDPENNQWIVESGTYSVYVAPSSDITDVAPITFSVASEIVVSDTTPGAFALPEGVDAASFVTVAEQ</sequence>
<dbReference type="InterPro" id="IPR001764">
    <property type="entry name" value="Glyco_hydro_3_N"/>
</dbReference>
<evidence type="ECO:0000256" key="6">
    <source>
        <dbReference type="SAM" id="SignalP"/>
    </source>
</evidence>
<dbReference type="InterPro" id="IPR019800">
    <property type="entry name" value="Glyco_hydro_3_AS"/>
</dbReference>
<dbReference type="PROSITE" id="PS00775">
    <property type="entry name" value="GLYCOSYL_HYDROL_F3"/>
    <property type="match status" value="1"/>
</dbReference>
<evidence type="ECO:0000313" key="9">
    <source>
        <dbReference type="Proteomes" id="UP001589645"/>
    </source>
</evidence>
<evidence type="ECO:0000313" key="8">
    <source>
        <dbReference type="EMBL" id="MFB9136772.1"/>
    </source>
</evidence>
<dbReference type="PANTHER" id="PTHR42715">
    <property type="entry name" value="BETA-GLUCOSIDASE"/>
    <property type="match status" value="1"/>
</dbReference>
<evidence type="ECO:0000259" key="7">
    <source>
        <dbReference type="SMART" id="SM01217"/>
    </source>
</evidence>
<feature type="domain" description="Fibronectin type III-like" evidence="7">
    <location>
        <begin position="694"/>
        <end position="765"/>
    </location>
</feature>
<dbReference type="PANTHER" id="PTHR42715:SF10">
    <property type="entry name" value="BETA-GLUCOSIDASE"/>
    <property type="match status" value="1"/>
</dbReference>
<dbReference type="SMART" id="SM01217">
    <property type="entry name" value="Fn3_like"/>
    <property type="match status" value="1"/>
</dbReference>
<organism evidence="8 9">
    <name type="scientific">Vibrio olivae</name>
    <dbReference type="NCBI Taxonomy" id="1243002"/>
    <lineage>
        <taxon>Bacteria</taxon>
        <taxon>Pseudomonadati</taxon>
        <taxon>Pseudomonadota</taxon>
        <taxon>Gammaproteobacteria</taxon>
        <taxon>Vibrionales</taxon>
        <taxon>Vibrionaceae</taxon>
        <taxon>Vibrio</taxon>
    </lineage>
</organism>
<dbReference type="Gene3D" id="3.20.20.300">
    <property type="entry name" value="Glycoside hydrolase, family 3, N-terminal domain"/>
    <property type="match status" value="1"/>
</dbReference>
<reference evidence="8 9" key="1">
    <citation type="submission" date="2024-09" db="EMBL/GenBank/DDBJ databases">
        <authorList>
            <person name="Sun Q."/>
            <person name="Mori K."/>
        </authorList>
    </citation>
    <scope>NUCLEOTIDE SEQUENCE [LARGE SCALE GENOMIC DNA]</scope>
    <source>
        <strain evidence="8 9">CECT 8064</strain>
    </source>
</reference>
<dbReference type="InterPro" id="IPR017853">
    <property type="entry name" value="GH"/>
</dbReference>
<dbReference type="InterPro" id="IPR036962">
    <property type="entry name" value="Glyco_hydro_3_N_sf"/>
</dbReference>
<keyword evidence="4 5" id="KW-0326">Glycosidase</keyword>
<name>A0ABV5HS78_9VIBR</name>
<feature type="chain" id="PRO_5046161983" evidence="6">
    <location>
        <begin position="24"/>
        <end position="808"/>
    </location>
</feature>
<dbReference type="PRINTS" id="PR00133">
    <property type="entry name" value="GLHYDRLASE3"/>
</dbReference>
<dbReference type="Pfam" id="PF00933">
    <property type="entry name" value="Glyco_hydro_3"/>
    <property type="match status" value="1"/>
</dbReference>
<evidence type="ECO:0000256" key="4">
    <source>
        <dbReference type="ARBA" id="ARBA00023295"/>
    </source>
</evidence>
<dbReference type="EMBL" id="JBHMEP010000007">
    <property type="protein sequence ID" value="MFB9136772.1"/>
    <property type="molecule type" value="Genomic_DNA"/>
</dbReference>
<dbReference type="Proteomes" id="UP001589645">
    <property type="component" value="Unassembled WGS sequence"/>
</dbReference>
<protein>
    <submittedName>
        <fullName evidence="8">Beta-glucosidase</fullName>
    </submittedName>
</protein>
<comment type="caution">
    <text evidence="8">The sequence shown here is derived from an EMBL/GenBank/DDBJ whole genome shotgun (WGS) entry which is preliminary data.</text>
</comment>
<dbReference type="Pfam" id="PF14310">
    <property type="entry name" value="Fn3-like"/>
    <property type="match status" value="1"/>
</dbReference>
<dbReference type="InterPro" id="IPR002772">
    <property type="entry name" value="Glyco_hydro_3_C"/>
</dbReference>
<evidence type="ECO:0000256" key="2">
    <source>
        <dbReference type="ARBA" id="ARBA00022801"/>
    </source>
</evidence>
<dbReference type="InterPro" id="IPR036881">
    <property type="entry name" value="Glyco_hydro_3_C_sf"/>
</dbReference>